<evidence type="ECO:0000256" key="2">
    <source>
        <dbReference type="SAM" id="MobiDB-lite"/>
    </source>
</evidence>
<protein>
    <recommendedName>
        <fullName evidence="3">NAD-dependent epimerase/dehydratase domain-containing protein</fullName>
    </recommendedName>
</protein>
<accession>A0ABR3GAQ3</accession>
<dbReference type="SUPFAM" id="SSF51735">
    <property type="entry name" value="NAD(P)-binding Rossmann-fold domains"/>
    <property type="match status" value="1"/>
</dbReference>
<sequence length="268" mass="30180">MKVILTGATGFIGNEVLRQLLQNPKISLITVITRRPLPDELGSPKIRQVICKEELEWLEWGPSMMRWVDGSEACIWCIGGLPKSSPSTAAYITTTTSLPLSAARAFSPLATLERKFRFLYLSTYHADVTESKWRPFEKESAYLNGRTERALFELTKNHPLQVQYELYTFRPGSVLDWMGQVSGNGFCGKVGRLWVPTVPVRVLAKAMVDVAINGYSEPGISIFFEHKEILAKGYEAEQREIEEKNQGGAAAAEQRKPERSRLKAMVKR</sequence>
<name>A0ABR3GAQ3_9PEZI</name>
<organism evidence="4 5">
    <name type="scientific">Discina gigas</name>
    <dbReference type="NCBI Taxonomy" id="1032678"/>
    <lineage>
        <taxon>Eukaryota</taxon>
        <taxon>Fungi</taxon>
        <taxon>Dikarya</taxon>
        <taxon>Ascomycota</taxon>
        <taxon>Pezizomycotina</taxon>
        <taxon>Pezizomycetes</taxon>
        <taxon>Pezizales</taxon>
        <taxon>Discinaceae</taxon>
        <taxon>Discina</taxon>
    </lineage>
</organism>
<dbReference type="InterPro" id="IPR001509">
    <property type="entry name" value="Epimerase_deHydtase"/>
</dbReference>
<gene>
    <name evidence="4" type="ORF">Q9L58_008212</name>
</gene>
<feature type="domain" description="NAD-dependent epimerase/dehydratase" evidence="3">
    <location>
        <begin position="3"/>
        <end position="125"/>
    </location>
</feature>
<evidence type="ECO:0000259" key="3">
    <source>
        <dbReference type="Pfam" id="PF01370"/>
    </source>
</evidence>
<proteinExistence type="predicted"/>
<dbReference type="Proteomes" id="UP001447188">
    <property type="component" value="Unassembled WGS sequence"/>
</dbReference>
<dbReference type="InterPro" id="IPR036291">
    <property type="entry name" value="NAD(P)-bd_dom_sf"/>
</dbReference>
<evidence type="ECO:0000313" key="4">
    <source>
        <dbReference type="EMBL" id="KAL0632896.1"/>
    </source>
</evidence>
<dbReference type="EMBL" id="JBBBZM010000145">
    <property type="protein sequence ID" value="KAL0632896.1"/>
    <property type="molecule type" value="Genomic_DNA"/>
</dbReference>
<comment type="caution">
    <text evidence="4">The sequence shown here is derived from an EMBL/GenBank/DDBJ whole genome shotgun (WGS) entry which is preliminary data.</text>
</comment>
<keyword evidence="5" id="KW-1185">Reference proteome</keyword>
<dbReference type="Gene3D" id="3.40.50.720">
    <property type="entry name" value="NAD(P)-binding Rossmann-like Domain"/>
    <property type="match status" value="1"/>
</dbReference>
<reference evidence="4 5" key="1">
    <citation type="submission" date="2024-02" db="EMBL/GenBank/DDBJ databases">
        <title>Discinaceae phylogenomics.</title>
        <authorList>
            <person name="Dirks A.C."/>
            <person name="James T.Y."/>
        </authorList>
    </citation>
    <scope>NUCLEOTIDE SEQUENCE [LARGE SCALE GENOMIC DNA]</scope>
    <source>
        <strain evidence="4 5">ACD0624</strain>
    </source>
</reference>
<evidence type="ECO:0000313" key="5">
    <source>
        <dbReference type="Proteomes" id="UP001447188"/>
    </source>
</evidence>
<comment type="subcellular location">
    <subcellularLocation>
        <location evidence="1">Membrane</location>
    </subcellularLocation>
</comment>
<dbReference type="PANTHER" id="PTHR14097">
    <property type="entry name" value="OXIDOREDUCTASE HTATIP2"/>
    <property type="match status" value="1"/>
</dbReference>
<dbReference type="Pfam" id="PF01370">
    <property type="entry name" value="Epimerase"/>
    <property type="match status" value="1"/>
</dbReference>
<feature type="region of interest" description="Disordered" evidence="2">
    <location>
        <begin position="241"/>
        <end position="268"/>
    </location>
</feature>
<evidence type="ECO:0000256" key="1">
    <source>
        <dbReference type="ARBA" id="ARBA00004370"/>
    </source>
</evidence>
<dbReference type="PANTHER" id="PTHR14097:SF8">
    <property type="entry name" value="NAD(P)-BINDING DOMAIN-CONTAINING PROTEIN"/>
    <property type="match status" value="1"/>
</dbReference>